<dbReference type="NCBIfam" id="TIGR01552">
    <property type="entry name" value="phd_fam"/>
    <property type="match status" value="1"/>
</dbReference>
<dbReference type="Pfam" id="PF02604">
    <property type="entry name" value="PhdYeFM_antitox"/>
    <property type="match status" value="1"/>
</dbReference>
<dbReference type="EMBL" id="PNIL01000001">
    <property type="protein sequence ID" value="PMP69071.1"/>
    <property type="molecule type" value="Genomic_DNA"/>
</dbReference>
<evidence type="ECO:0000313" key="3">
    <source>
        <dbReference type="EMBL" id="PMP69071.1"/>
    </source>
</evidence>
<evidence type="ECO:0000256" key="2">
    <source>
        <dbReference type="RuleBase" id="RU362080"/>
    </source>
</evidence>
<accession>A0A2J6WG45</accession>
<evidence type="ECO:0000256" key="1">
    <source>
        <dbReference type="ARBA" id="ARBA00009981"/>
    </source>
</evidence>
<name>A0A2J6WG45_9BACT</name>
<comment type="similarity">
    <text evidence="1 2">Belongs to the phD/YefM antitoxin family.</text>
</comment>
<evidence type="ECO:0000313" key="4">
    <source>
        <dbReference type="EMBL" id="PMP82200.1"/>
    </source>
</evidence>
<dbReference type="Proteomes" id="UP000236910">
    <property type="component" value="Unassembled WGS sequence"/>
</dbReference>
<dbReference type="Gene3D" id="3.40.1620.10">
    <property type="entry name" value="YefM-like domain"/>
    <property type="match status" value="1"/>
</dbReference>
<gene>
    <name evidence="4" type="ORF">C0175_04015</name>
    <name evidence="3" type="ORF">C0189_00065</name>
</gene>
<dbReference type="Proteomes" id="UP000237040">
    <property type="component" value="Unassembled WGS sequence"/>
</dbReference>
<dbReference type="AlphaFoldDB" id="A0A2J6WG45"/>
<protein>
    <recommendedName>
        <fullName evidence="2">Antitoxin</fullName>
    </recommendedName>
</protein>
<reference evidence="5 6" key="1">
    <citation type="submission" date="2018-01" db="EMBL/GenBank/DDBJ databases">
        <title>Metagenomic assembled genomes from two thermal pools in the Uzon Caldera, Kamchatka, Russia.</title>
        <authorList>
            <person name="Wilkins L."/>
            <person name="Ettinger C."/>
        </authorList>
    </citation>
    <scope>NUCLEOTIDE SEQUENCE [LARGE SCALE GENOMIC DNA]</scope>
    <source>
        <strain evidence="4">ARK-10</strain>
        <strain evidence="3">ZAV-07</strain>
    </source>
</reference>
<dbReference type="SUPFAM" id="SSF143120">
    <property type="entry name" value="YefM-like"/>
    <property type="match status" value="1"/>
</dbReference>
<proteinExistence type="inferred from homology"/>
<dbReference type="InterPro" id="IPR036165">
    <property type="entry name" value="YefM-like_sf"/>
</dbReference>
<evidence type="ECO:0000313" key="5">
    <source>
        <dbReference type="Proteomes" id="UP000236910"/>
    </source>
</evidence>
<dbReference type="EMBL" id="PNIX01000238">
    <property type="protein sequence ID" value="PMP82200.1"/>
    <property type="molecule type" value="Genomic_DNA"/>
</dbReference>
<evidence type="ECO:0000313" key="6">
    <source>
        <dbReference type="Proteomes" id="UP000237040"/>
    </source>
</evidence>
<comment type="function">
    <text evidence="2">Antitoxin component of a type II toxin-antitoxin (TA) system.</text>
</comment>
<sequence>MFLIISISASKLKENLLKVLDDVEKGEVYAVIRKSKIVSVLIDYETFEALKEAYEILQDKELLKKYLDENKDK</sequence>
<organism evidence="3 6">
    <name type="scientific">Caldisericum exile</name>
    <dbReference type="NCBI Taxonomy" id="693075"/>
    <lineage>
        <taxon>Bacteria</taxon>
        <taxon>Pseudomonadati</taxon>
        <taxon>Caldisericota/Cryosericota group</taxon>
        <taxon>Caldisericota</taxon>
        <taxon>Caldisericia</taxon>
        <taxon>Caldisericales</taxon>
        <taxon>Caldisericaceae</taxon>
        <taxon>Caldisericum</taxon>
    </lineage>
</organism>
<dbReference type="InterPro" id="IPR006442">
    <property type="entry name" value="Antitoxin_Phd/YefM"/>
</dbReference>
<comment type="caution">
    <text evidence="3">The sequence shown here is derived from an EMBL/GenBank/DDBJ whole genome shotgun (WGS) entry which is preliminary data.</text>
</comment>